<keyword evidence="10" id="KW-0547">Nucleotide-binding</keyword>
<evidence type="ECO:0000256" key="4">
    <source>
        <dbReference type="ARBA" id="ARBA00005150"/>
    </source>
</evidence>
<evidence type="ECO:0000256" key="1">
    <source>
        <dbReference type="ARBA" id="ARBA00004273"/>
    </source>
</evidence>
<evidence type="ECO:0000256" key="16">
    <source>
        <dbReference type="ARBA" id="ARBA00047493"/>
    </source>
</evidence>
<comment type="catalytic activity">
    <reaction evidence="16 17">
        <text>(6S)-5,6,7,8-tetrahydrofolyl-(gamma-L-Glu)(n) + L-glutamate + ATP = (6S)-5,6,7,8-tetrahydrofolyl-(gamma-L-Glu)(n+1) + ADP + phosphate + H(+)</text>
        <dbReference type="Rhea" id="RHEA:10580"/>
        <dbReference type="Rhea" id="RHEA-COMP:14738"/>
        <dbReference type="Rhea" id="RHEA-COMP:14740"/>
        <dbReference type="ChEBI" id="CHEBI:15378"/>
        <dbReference type="ChEBI" id="CHEBI:29985"/>
        <dbReference type="ChEBI" id="CHEBI:30616"/>
        <dbReference type="ChEBI" id="CHEBI:43474"/>
        <dbReference type="ChEBI" id="CHEBI:141005"/>
        <dbReference type="ChEBI" id="CHEBI:456216"/>
        <dbReference type="EC" id="6.3.2.17"/>
    </reaction>
</comment>
<evidence type="ECO:0000256" key="6">
    <source>
        <dbReference type="ARBA" id="ARBA00022490"/>
    </source>
</evidence>
<evidence type="ECO:0000256" key="14">
    <source>
        <dbReference type="ARBA" id="ARBA00023128"/>
    </source>
</evidence>
<dbReference type="InterPro" id="IPR018109">
    <property type="entry name" value="Folylpolyglutamate_synth_CS"/>
</dbReference>
<evidence type="ECO:0000313" key="18">
    <source>
        <dbReference type="Proteomes" id="UP000694865"/>
    </source>
</evidence>
<dbReference type="InterPro" id="IPR023600">
    <property type="entry name" value="Folylpolyglutamate_synth_euk"/>
</dbReference>
<dbReference type="PANTHER" id="PTHR11136">
    <property type="entry name" value="FOLYLPOLYGLUTAMATE SYNTHASE-RELATED"/>
    <property type="match status" value="1"/>
</dbReference>
<dbReference type="PROSITE" id="PS01011">
    <property type="entry name" value="FOLYLPOLYGLU_SYNT_1"/>
    <property type="match status" value="1"/>
</dbReference>
<dbReference type="SUPFAM" id="SSF53623">
    <property type="entry name" value="MurD-like peptide ligases, catalytic domain"/>
    <property type="match status" value="1"/>
</dbReference>
<evidence type="ECO:0000256" key="12">
    <source>
        <dbReference type="ARBA" id="ARBA00022840"/>
    </source>
</evidence>
<dbReference type="PANTHER" id="PTHR11136:SF5">
    <property type="entry name" value="FOLYLPOLYGLUTAMATE SYNTHASE, MITOCHONDRIAL"/>
    <property type="match status" value="1"/>
</dbReference>
<evidence type="ECO:0000256" key="11">
    <source>
        <dbReference type="ARBA" id="ARBA00022792"/>
    </source>
</evidence>
<dbReference type="InterPro" id="IPR036615">
    <property type="entry name" value="Mur_ligase_C_dom_sf"/>
</dbReference>
<dbReference type="SUPFAM" id="SSF53244">
    <property type="entry name" value="MurD-like peptide ligases, peptide-binding domain"/>
    <property type="match status" value="1"/>
</dbReference>
<keyword evidence="7 17" id="KW-0554">One-carbon metabolism</keyword>
<comment type="function">
    <text evidence="17">Catalyzes conversion of folates to polyglutamate derivatives allowing concentration of folate compounds in the cell and the intracellular retention of these cofactors, which are important substrates for most of the folate-dependent enzymes that are involved in one-carbon transfer reactions involved in purine, pyrimidine and amino acid synthesis.</text>
</comment>
<comment type="cofactor">
    <cofactor evidence="17">
        <name>a monovalent cation</name>
        <dbReference type="ChEBI" id="CHEBI:60242"/>
    </cofactor>
    <text evidence="17">A monovalent cation.</text>
</comment>
<evidence type="ECO:0000256" key="5">
    <source>
        <dbReference type="ARBA" id="ARBA00008276"/>
    </source>
</evidence>
<dbReference type="GeneID" id="100375939"/>
<evidence type="ECO:0000256" key="13">
    <source>
        <dbReference type="ARBA" id="ARBA00022842"/>
    </source>
</evidence>
<evidence type="ECO:0000256" key="2">
    <source>
        <dbReference type="ARBA" id="ARBA00004305"/>
    </source>
</evidence>
<proteinExistence type="inferred from homology"/>
<dbReference type="Gene3D" id="3.40.1190.10">
    <property type="entry name" value="Mur-like, catalytic domain"/>
    <property type="match status" value="1"/>
</dbReference>
<protein>
    <recommendedName>
        <fullName evidence="17">Folylpolyglutamate synthase</fullName>
        <ecNumber evidence="17">6.3.2.17</ecNumber>
    </recommendedName>
    <alternativeName>
        <fullName evidence="17">Folylpoly-gamma-glutamate synthetase</fullName>
    </alternativeName>
    <alternativeName>
        <fullName evidence="17">Tetrahydrofolylpolyglutamate synthase</fullName>
    </alternativeName>
</protein>
<dbReference type="EC" id="6.3.2.17" evidence="17"/>
<evidence type="ECO:0000256" key="7">
    <source>
        <dbReference type="ARBA" id="ARBA00022563"/>
    </source>
</evidence>
<evidence type="ECO:0000256" key="8">
    <source>
        <dbReference type="ARBA" id="ARBA00022598"/>
    </source>
</evidence>
<evidence type="ECO:0000256" key="15">
    <source>
        <dbReference type="ARBA" id="ARBA00023136"/>
    </source>
</evidence>
<evidence type="ECO:0000256" key="3">
    <source>
        <dbReference type="ARBA" id="ARBA00004496"/>
    </source>
</evidence>
<gene>
    <name evidence="19" type="primary">LOC100375939</name>
</gene>
<reference evidence="19" key="1">
    <citation type="submission" date="2025-08" db="UniProtKB">
        <authorList>
            <consortium name="RefSeq"/>
        </authorList>
    </citation>
    <scope>IDENTIFICATION</scope>
    <source>
        <tissue evidence="19">Testes</tissue>
    </source>
</reference>
<keyword evidence="12" id="KW-0067">ATP-binding</keyword>
<keyword evidence="13" id="KW-0460">Magnesium</keyword>
<evidence type="ECO:0000313" key="19">
    <source>
        <dbReference type="RefSeq" id="XP_006825305.1"/>
    </source>
</evidence>
<comment type="similarity">
    <text evidence="5 17">Belongs to the folylpolyglutamate synthase family.</text>
</comment>
<keyword evidence="11" id="KW-0999">Mitochondrion inner membrane</keyword>
<evidence type="ECO:0000256" key="9">
    <source>
        <dbReference type="ARBA" id="ARBA00022723"/>
    </source>
</evidence>
<evidence type="ECO:0000256" key="17">
    <source>
        <dbReference type="PIRNR" id="PIRNR038895"/>
    </source>
</evidence>
<dbReference type="NCBIfam" id="TIGR01499">
    <property type="entry name" value="folC"/>
    <property type="match status" value="1"/>
</dbReference>
<comment type="pathway">
    <text evidence="4 17">Cofactor biosynthesis; tetrahydrofolylpolyglutamate biosynthesis.</text>
</comment>
<keyword evidence="8 17" id="KW-0436">Ligase</keyword>
<dbReference type="InterPro" id="IPR036565">
    <property type="entry name" value="Mur-like_cat_sf"/>
</dbReference>
<dbReference type="Proteomes" id="UP000694865">
    <property type="component" value="Unplaced"/>
</dbReference>
<keyword evidence="14" id="KW-0496">Mitochondrion</keyword>
<dbReference type="Gene3D" id="3.90.190.20">
    <property type="entry name" value="Mur ligase, C-terminal domain"/>
    <property type="match status" value="1"/>
</dbReference>
<organism evidence="18 19">
    <name type="scientific">Saccoglossus kowalevskii</name>
    <name type="common">Acorn worm</name>
    <dbReference type="NCBI Taxonomy" id="10224"/>
    <lineage>
        <taxon>Eukaryota</taxon>
        <taxon>Metazoa</taxon>
        <taxon>Hemichordata</taxon>
        <taxon>Enteropneusta</taxon>
        <taxon>Harrimaniidae</taxon>
        <taxon>Saccoglossus</taxon>
    </lineage>
</organism>
<keyword evidence="9" id="KW-0479">Metal-binding</keyword>
<sequence>MSDDNYWEALRILRTLPQNKELIKKVIEDGGWYASRQIPEFIDDLKRADITLDDIDGLSIIHVSGTKGKGSVCAFCESILRAHGIRTGFYSSPHLLEIRERFRINGVPLTRDDYSKYFFDVYRKLESSKDQFNGSMPFVATFQTIMAFHVFLQEKVEAVVLEVNVGGAYDVTNVVRDPVVTGINLLDLDHTDTLGDTLAKIAWHKAGICKPGRPAFTGPQPKEAMDALVARARELHAPIQLVPDLKDYDWQGQPMQLGLAGVHQQNNASLAIQLCKAWIEERNPSLSVMTPDSGSSKTHDDTLDDNIPTAPAFKLPDTFIYGLRNCHWPGRTQTIKRENSTYYLDGAHTRASIEACVKWFIQASAAEELSLKNAVARVLVFNCTRGRDEKVFIRNLMDCNFSAVAFSPNIIDAQCEEDLKDELIHIETIEEGREVCKANRNTWLTLEEQLSRETQSVSFECVMHALRWASCGKDSLMPKPRSEDPTPPQCIMEADHVQVLVTGSLHLVATVIKILDTHSMTNGK</sequence>
<accession>A0ABM0MZ64</accession>
<keyword evidence="6" id="KW-0963">Cytoplasm</keyword>
<keyword evidence="18" id="KW-1185">Reference proteome</keyword>
<comment type="subcellular location">
    <subcellularLocation>
        <location evidence="3">Cytoplasm</location>
    </subcellularLocation>
    <subcellularLocation>
        <location evidence="1">Mitochondrion inner membrane</location>
    </subcellularLocation>
    <subcellularLocation>
        <location evidence="2">Mitochondrion matrix</location>
    </subcellularLocation>
</comment>
<dbReference type="PIRSF" id="PIRSF038895">
    <property type="entry name" value="FPGS"/>
    <property type="match status" value="1"/>
</dbReference>
<dbReference type="RefSeq" id="XP_006825305.1">
    <property type="nucleotide sequence ID" value="XM_006825242.1"/>
</dbReference>
<dbReference type="InterPro" id="IPR001645">
    <property type="entry name" value="Folylpolyglutamate_synth"/>
</dbReference>
<evidence type="ECO:0000256" key="10">
    <source>
        <dbReference type="ARBA" id="ARBA00022741"/>
    </source>
</evidence>
<name>A0ABM0MZ64_SACKO</name>
<keyword evidence="15" id="KW-0472">Membrane</keyword>